<organism evidence="1 2">
    <name type="scientific">Rhodopila globiformis</name>
    <name type="common">Rhodopseudomonas globiformis</name>
    <dbReference type="NCBI Taxonomy" id="1071"/>
    <lineage>
        <taxon>Bacteria</taxon>
        <taxon>Pseudomonadati</taxon>
        <taxon>Pseudomonadota</taxon>
        <taxon>Alphaproteobacteria</taxon>
        <taxon>Acetobacterales</taxon>
        <taxon>Acetobacteraceae</taxon>
        <taxon>Rhodopila</taxon>
    </lineage>
</organism>
<dbReference type="Gene3D" id="3.40.50.300">
    <property type="entry name" value="P-loop containing nucleotide triphosphate hydrolases"/>
    <property type="match status" value="1"/>
</dbReference>
<dbReference type="RefSeq" id="WP_104519623.1">
    <property type="nucleotide sequence ID" value="NZ_NHRY01000152.1"/>
</dbReference>
<dbReference type="Proteomes" id="UP000239724">
    <property type="component" value="Unassembled WGS sequence"/>
</dbReference>
<sequence>MADLKFNPFRPGSIVAPGMFVGRANELNTIERCLFQTKLGNPRHFLIEGERGIGKSSLLLFVKSLAAGKVNWSDSLSMNFLVIDIELNSNSTDLDIITKIGGQLRYQLANMMELKTVAKKVLDFLSNWKVLGVEYKKTWKFS</sequence>
<reference evidence="1 2" key="1">
    <citation type="journal article" date="2018" name="Arch. Microbiol.">
        <title>New insights into the metabolic potential of the phototrophic purple bacterium Rhodopila globiformis DSM 161(T) from its draft genome sequence and evidence for a vanadium-dependent nitrogenase.</title>
        <authorList>
            <person name="Imhoff J.F."/>
            <person name="Rahn T."/>
            <person name="Kunzel S."/>
            <person name="Neulinger S.C."/>
        </authorList>
    </citation>
    <scope>NUCLEOTIDE SEQUENCE [LARGE SCALE GENOMIC DNA]</scope>
    <source>
        <strain evidence="1 2">DSM 161</strain>
    </source>
</reference>
<dbReference type="SUPFAM" id="SSF52540">
    <property type="entry name" value="P-loop containing nucleoside triphosphate hydrolases"/>
    <property type="match status" value="1"/>
</dbReference>
<protein>
    <submittedName>
        <fullName evidence="1">Uncharacterized protein</fullName>
    </submittedName>
</protein>
<name>A0A2S6NF20_RHOGL</name>
<evidence type="ECO:0000313" key="1">
    <source>
        <dbReference type="EMBL" id="PPQ33197.1"/>
    </source>
</evidence>
<proteinExistence type="predicted"/>
<dbReference type="OrthoDB" id="651281at2"/>
<dbReference type="EMBL" id="NHRY01000152">
    <property type="protein sequence ID" value="PPQ33197.1"/>
    <property type="molecule type" value="Genomic_DNA"/>
</dbReference>
<gene>
    <name evidence="1" type="ORF">CCS01_14875</name>
</gene>
<accession>A0A2S6NF20</accession>
<evidence type="ECO:0000313" key="2">
    <source>
        <dbReference type="Proteomes" id="UP000239724"/>
    </source>
</evidence>
<comment type="caution">
    <text evidence="1">The sequence shown here is derived from an EMBL/GenBank/DDBJ whole genome shotgun (WGS) entry which is preliminary data.</text>
</comment>
<keyword evidence="2" id="KW-1185">Reference proteome</keyword>
<dbReference type="InterPro" id="IPR027417">
    <property type="entry name" value="P-loop_NTPase"/>
</dbReference>
<dbReference type="AlphaFoldDB" id="A0A2S6NF20"/>